<keyword evidence="2" id="KW-0119">Carbohydrate metabolism</keyword>
<evidence type="ECO:0000256" key="1">
    <source>
        <dbReference type="ARBA" id="ARBA00023295"/>
    </source>
</evidence>
<dbReference type="Gene3D" id="2.60.40.10">
    <property type="entry name" value="Immunoglobulins"/>
    <property type="match status" value="1"/>
</dbReference>
<dbReference type="GO" id="GO:0000272">
    <property type="term" value="P:polysaccharide catabolic process"/>
    <property type="evidence" value="ECO:0007669"/>
    <property type="project" value="UniProtKB-KW"/>
</dbReference>
<keyword evidence="3" id="KW-0472">Membrane</keyword>
<protein>
    <recommendedName>
        <fullName evidence="4">Fibronectin type-III domain-containing protein</fullName>
    </recommendedName>
</protein>
<dbReference type="InterPro" id="IPR013783">
    <property type="entry name" value="Ig-like_fold"/>
</dbReference>
<comment type="caution">
    <text evidence="5">The sequence shown here is derived from an EMBL/GenBank/DDBJ whole genome shotgun (WGS) entry which is preliminary data.</text>
</comment>
<accession>A0A9X1SE49</accession>
<evidence type="ECO:0000313" key="5">
    <source>
        <dbReference type="EMBL" id="MCC3299261.1"/>
    </source>
</evidence>
<evidence type="ECO:0000313" key="6">
    <source>
        <dbReference type="Proteomes" id="UP001139158"/>
    </source>
</evidence>
<dbReference type="AlphaFoldDB" id="A0A9X1SE49"/>
<evidence type="ECO:0000259" key="4">
    <source>
        <dbReference type="PROSITE" id="PS50853"/>
    </source>
</evidence>
<gene>
    <name evidence="5" type="ORF">LJ757_15835</name>
</gene>
<keyword evidence="1" id="KW-0326">Glycosidase</keyword>
<evidence type="ECO:0000256" key="2">
    <source>
        <dbReference type="ARBA" id="ARBA00023326"/>
    </source>
</evidence>
<dbReference type="GO" id="GO:0016798">
    <property type="term" value="F:hydrolase activity, acting on glycosyl bonds"/>
    <property type="evidence" value="ECO:0007669"/>
    <property type="project" value="UniProtKB-KW"/>
</dbReference>
<dbReference type="InterPro" id="IPR036116">
    <property type="entry name" value="FN3_sf"/>
</dbReference>
<dbReference type="PROSITE" id="PS50853">
    <property type="entry name" value="FN3"/>
    <property type="match status" value="1"/>
</dbReference>
<dbReference type="SUPFAM" id="SSF49265">
    <property type="entry name" value="Fibronectin type III"/>
    <property type="match status" value="2"/>
</dbReference>
<dbReference type="Proteomes" id="UP001139158">
    <property type="component" value="Unassembled WGS sequence"/>
</dbReference>
<dbReference type="CDD" id="cd00063">
    <property type="entry name" value="FN3"/>
    <property type="match status" value="1"/>
</dbReference>
<feature type="domain" description="Fibronectin type-III" evidence="4">
    <location>
        <begin position="359"/>
        <end position="447"/>
    </location>
</feature>
<dbReference type="InterPro" id="IPR003961">
    <property type="entry name" value="FN3_dom"/>
</dbReference>
<feature type="transmembrane region" description="Helical" evidence="3">
    <location>
        <begin position="16"/>
        <end position="37"/>
    </location>
</feature>
<keyword evidence="2" id="KW-0624">Polysaccharide degradation</keyword>
<evidence type="ECO:0000256" key="3">
    <source>
        <dbReference type="SAM" id="Phobius"/>
    </source>
</evidence>
<dbReference type="RefSeq" id="WP_227897249.1">
    <property type="nucleotide sequence ID" value="NZ_CP099467.1"/>
</dbReference>
<sequence length="749" mass="78480">MKRFRGFPRKKDRGSVLLEAIVSLGIISVLTLGYTAAATSATITQRTAVNDSIATQVTQDIFETARATTWSKLGTKTAPATGLLASGATAVYESTDALDATSTKTLRGLNVTVKTAVGWQDKPGGTSQFGTKLVVVDVSWRDNEGDAGSAHSRRESTIITPGIGEAAPSKVRSASEAPVQDPPAIPALTGAIVYEGPKAKASWNAVAGADAYTIQYRINGGGWVTKNYGGSLRTALIDGAYGDKVEMKIKSAGPTGESYYSPVVTVNLPVPPAMPVVTGTVKNVLNAEFTWPAVPTATSYWVEQRINGGTWTVVNSAQTGRTLSVGAAAGNKVEARVKANLYSISGPYSAIVAVKIEELPGVPVLTGKAESHTSATFTWPAAVRATAYRVEKQINSGAWTVVSASTTTRSATITGVGGNTLKLRVRSIGPAGSSAWSATGSVTLPNLPAAPVVTGKLAPATESASFTWPAVNFAASYRVEYKYGTGAWQVLQAASKTNSATIAAKGNALVTVRVRADNGVASSGWSNSAAVTAPTTPIGWKYELMNGAKVLGEATGAEVSSVKGGKYRLYEKGAILWHPSYGAFANIDGPIRVKHLALGGHASGLGYPLGDEVTGLKGGGKSQRFELGYIYWSPSTGAFHSLAGIGAKWISMGREDGQLGYPTSDEVYGLKQGWAYQNFQGGAILWNPATATGYASVGAIRSAWAAQDYERGPMGFPLSDEYIWNGVVRQNYQGGYYTWTEKGGVVKHR</sequence>
<keyword evidence="6" id="KW-1185">Reference proteome</keyword>
<dbReference type="Pfam" id="PF08310">
    <property type="entry name" value="LGFP"/>
    <property type="match status" value="3"/>
</dbReference>
<dbReference type="InterPro" id="IPR013207">
    <property type="entry name" value="LGFP"/>
</dbReference>
<proteinExistence type="predicted"/>
<reference evidence="5" key="1">
    <citation type="submission" date="2021-10" db="EMBL/GenBank/DDBJ databases">
        <title>Novel species in genus Arthrobacter.</title>
        <authorList>
            <person name="Liu Y."/>
        </authorList>
    </citation>
    <scope>NUCLEOTIDE SEQUENCE</scope>
    <source>
        <strain evidence="5">Zg-Y453</strain>
    </source>
</reference>
<dbReference type="EMBL" id="JAJFZV010000018">
    <property type="protein sequence ID" value="MCC3299261.1"/>
    <property type="molecule type" value="Genomic_DNA"/>
</dbReference>
<keyword evidence="3" id="KW-1133">Transmembrane helix</keyword>
<name>A0A9X1SE49_9MICC</name>
<keyword evidence="3" id="KW-0812">Transmembrane</keyword>
<organism evidence="5 6">
    <name type="scientific">Arthrobacter caoxuetaonis</name>
    <dbReference type="NCBI Taxonomy" id="2886935"/>
    <lineage>
        <taxon>Bacteria</taxon>
        <taxon>Bacillati</taxon>
        <taxon>Actinomycetota</taxon>
        <taxon>Actinomycetes</taxon>
        <taxon>Micrococcales</taxon>
        <taxon>Micrococcaceae</taxon>
        <taxon>Arthrobacter</taxon>
    </lineage>
</organism>
<keyword evidence="1" id="KW-0378">Hydrolase</keyword>